<name>A0ABP8QAE0_9GAMM</name>
<accession>A0ABP8QAE0</accession>
<dbReference type="EMBL" id="BAABFC010000012">
    <property type="protein sequence ID" value="GAA4499372.1"/>
    <property type="molecule type" value="Genomic_DNA"/>
</dbReference>
<evidence type="ECO:0008006" key="3">
    <source>
        <dbReference type="Google" id="ProtNLM"/>
    </source>
</evidence>
<sequence length="246" mass="26513">MPYPIEFLCQTSCHLELPQRQRDPHAQLLHLYAGSALLRLGKQQWLLPKGASFWLPAECLYGLTRLAGAQIGRVRCSVRISQGLPTEAGFLTGAPLLPALLDSLSQDTDLDWQGAHGRKLLVLRDTLQTCSLRQQAPLAALDPGLAAVVEAIMAGGDASAQATAWTHTTGLSPRSLPARFRTALDLGPSQWQSQWQLLQTLDGIKRGLSEAQAATAAGLSGLAAYQRLVQRYLPKHAHAGNRSSAS</sequence>
<keyword evidence="2" id="KW-1185">Reference proteome</keyword>
<protein>
    <recommendedName>
        <fullName evidence="3">AraC family transcriptional regulator</fullName>
    </recommendedName>
</protein>
<evidence type="ECO:0000313" key="2">
    <source>
        <dbReference type="Proteomes" id="UP001501321"/>
    </source>
</evidence>
<dbReference type="Proteomes" id="UP001501321">
    <property type="component" value="Unassembled WGS sequence"/>
</dbReference>
<proteinExistence type="predicted"/>
<evidence type="ECO:0000313" key="1">
    <source>
        <dbReference type="EMBL" id="GAA4499372.1"/>
    </source>
</evidence>
<gene>
    <name evidence="1" type="ORF">GCM10023095_19420</name>
</gene>
<dbReference type="PANTHER" id="PTHR11019:SF199">
    <property type="entry name" value="HTH-TYPE TRANSCRIPTIONAL REGULATOR NIMR"/>
    <property type="match status" value="1"/>
</dbReference>
<dbReference type="PANTHER" id="PTHR11019">
    <property type="entry name" value="HTH-TYPE TRANSCRIPTIONAL REGULATOR NIMR"/>
    <property type="match status" value="1"/>
</dbReference>
<comment type="caution">
    <text evidence="1">The sequence shown here is derived from an EMBL/GenBank/DDBJ whole genome shotgun (WGS) entry which is preliminary data.</text>
</comment>
<reference evidence="2" key="1">
    <citation type="journal article" date="2019" name="Int. J. Syst. Evol. Microbiol.">
        <title>The Global Catalogue of Microorganisms (GCM) 10K type strain sequencing project: providing services to taxonomists for standard genome sequencing and annotation.</title>
        <authorList>
            <consortium name="The Broad Institute Genomics Platform"/>
            <consortium name="The Broad Institute Genome Sequencing Center for Infectious Disease"/>
            <person name="Wu L."/>
            <person name="Ma J."/>
        </authorList>
    </citation>
    <scope>NUCLEOTIDE SEQUENCE [LARGE SCALE GENOMIC DNA]</scope>
    <source>
        <strain evidence="2">JCM 32226</strain>
    </source>
</reference>
<organism evidence="1 2">
    <name type="scientific">Pseudaeromonas paramecii</name>
    <dbReference type="NCBI Taxonomy" id="2138166"/>
    <lineage>
        <taxon>Bacteria</taxon>
        <taxon>Pseudomonadati</taxon>
        <taxon>Pseudomonadota</taxon>
        <taxon>Gammaproteobacteria</taxon>
        <taxon>Aeromonadales</taxon>
        <taxon>Aeromonadaceae</taxon>
        <taxon>Pseudaeromonas</taxon>
    </lineage>
</organism>